<evidence type="ECO:0000256" key="7">
    <source>
        <dbReference type="PROSITE-ProRule" id="PRU00423"/>
    </source>
</evidence>
<dbReference type="SUPFAM" id="SSF52794">
    <property type="entry name" value="PTS system IIB component-like"/>
    <property type="match status" value="1"/>
</dbReference>
<evidence type="ECO:0000313" key="9">
    <source>
        <dbReference type="EMBL" id="RGR68711.1"/>
    </source>
</evidence>
<protein>
    <submittedName>
        <fullName evidence="9">PTS sugar transporter subunit IIB</fullName>
    </submittedName>
</protein>
<sequence length="104" mass="11640">MNILLVCACGSSTSVVLQKMKENLTSDEPWTIEAKSLSDAKKVMGKYDYVLLAPQIRYQIKTVQSLAEPYEGLTVMNIEPADFGRCNGKAILDQIRRSEQAKQK</sequence>
<name>A0A412FKQ4_9FIRM</name>
<dbReference type="EMBL" id="QRUP01000026">
    <property type="protein sequence ID" value="RGR68711.1"/>
    <property type="molecule type" value="Genomic_DNA"/>
</dbReference>
<dbReference type="GeneID" id="83016824"/>
<accession>A0A412FKQ4</accession>
<dbReference type="PROSITE" id="PS51100">
    <property type="entry name" value="PTS_EIIB_TYPE_3"/>
    <property type="match status" value="1"/>
</dbReference>
<evidence type="ECO:0000256" key="5">
    <source>
        <dbReference type="ARBA" id="ARBA00022683"/>
    </source>
</evidence>
<dbReference type="Pfam" id="PF02302">
    <property type="entry name" value="PTS_IIB"/>
    <property type="match status" value="1"/>
</dbReference>
<evidence type="ECO:0000256" key="3">
    <source>
        <dbReference type="ARBA" id="ARBA00022597"/>
    </source>
</evidence>
<dbReference type="GO" id="GO:0008982">
    <property type="term" value="F:protein-N(PI)-phosphohistidine-sugar phosphotransferase activity"/>
    <property type="evidence" value="ECO:0007669"/>
    <property type="project" value="InterPro"/>
</dbReference>
<dbReference type="RefSeq" id="WP_117896003.1">
    <property type="nucleotide sequence ID" value="NZ_CABJCV010000026.1"/>
</dbReference>
<comment type="caution">
    <text evidence="9">The sequence shown here is derived from an EMBL/GenBank/DDBJ whole genome shotgun (WGS) entry which is preliminary data.</text>
</comment>
<evidence type="ECO:0000313" key="10">
    <source>
        <dbReference type="Proteomes" id="UP000284178"/>
    </source>
</evidence>
<evidence type="ECO:0000256" key="2">
    <source>
        <dbReference type="ARBA" id="ARBA00022553"/>
    </source>
</evidence>
<keyword evidence="10" id="KW-1185">Reference proteome</keyword>
<keyword evidence="4" id="KW-0808">Transferase</keyword>
<organism evidence="9 10">
    <name type="scientific">Holdemania filiformis</name>
    <dbReference type="NCBI Taxonomy" id="61171"/>
    <lineage>
        <taxon>Bacteria</taxon>
        <taxon>Bacillati</taxon>
        <taxon>Bacillota</taxon>
        <taxon>Erysipelotrichia</taxon>
        <taxon>Erysipelotrichales</taxon>
        <taxon>Erysipelotrichaceae</taxon>
        <taxon>Holdemania</taxon>
    </lineage>
</organism>
<dbReference type="GO" id="GO:0016301">
    <property type="term" value="F:kinase activity"/>
    <property type="evidence" value="ECO:0007669"/>
    <property type="project" value="UniProtKB-KW"/>
</dbReference>
<dbReference type="PANTHER" id="PTHR34581">
    <property type="entry name" value="PTS SYSTEM N,N'-DIACETYLCHITOBIOSE-SPECIFIC EIIB COMPONENT"/>
    <property type="match status" value="1"/>
</dbReference>
<keyword evidence="5" id="KW-0598">Phosphotransferase system</keyword>
<reference evidence="9 10" key="1">
    <citation type="submission" date="2018-08" db="EMBL/GenBank/DDBJ databases">
        <title>A genome reference for cultivated species of the human gut microbiota.</title>
        <authorList>
            <person name="Zou Y."/>
            <person name="Xue W."/>
            <person name="Luo G."/>
        </authorList>
    </citation>
    <scope>NUCLEOTIDE SEQUENCE [LARGE SCALE GENOMIC DNA]</scope>
    <source>
        <strain evidence="9 10">AF24-29</strain>
    </source>
</reference>
<keyword evidence="1" id="KW-0813">Transport</keyword>
<dbReference type="AlphaFoldDB" id="A0A412FKQ4"/>
<evidence type="ECO:0000256" key="1">
    <source>
        <dbReference type="ARBA" id="ARBA00022448"/>
    </source>
</evidence>
<dbReference type="InterPro" id="IPR051819">
    <property type="entry name" value="PTS_sugar-specific_EIIB"/>
</dbReference>
<dbReference type="InterPro" id="IPR036095">
    <property type="entry name" value="PTS_EIIB-like_sf"/>
</dbReference>
<dbReference type="InterPro" id="IPR003501">
    <property type="entry name" value="PTS_EIIB_2/3"/>
</dbReference>
<feature type="domain" description="PTS EIIB type-3" evidence="8">
    <location>
        <begin position="1"/>
        <end position="104"/>
    </location>
</feature>
<evidence type="ECO:0000256" key="4">
    <source>
        <dbReference type="ARBA" id="ARBA00022679"/>
    </source>
</evidence>
<dbReference type="GO" id="GO:0009401">
    <property type="term" value="P:phosphoenolpyruvate-dependent sugar phosphotransferase system"/>
    <property type="evidence" value="ECO:0007669"/>
    <property type="project" value="UniProtKB-KW"/>
</dbReference>
<feature type="modified residue" description="Phosphocysteine; by EIIA" evidence="7">
    <location>
        <position position="7"/>
    </location>
</feature>
<evidence type="ECO:0000259" key="8">
    <source>
        <dbReference type="PROSITE" id="PS51100"/>
    </source>
</evidence>
<dbReference type="Gene3D" id="3.40.50.2300">
    <property type="match status" value="1"/>
</dbReference>
<keyword evidence="6" id="KW-0418">Kinase</keyword>
<keyword evidence="3 9" id="KW-0762">Sugar transport</keyword>
<dbReference type="Proteomes" id="UP000284178">
    <property type="component" value="Unassembled WGS sequence"/>
</dbReference>
<gene>
    <name evidence="9" type="ORF">DWY25_15610</name>
</gene>
<keyword evidence="2" id="KW-0597">Phosphoprotein</keyword>
<dbReference type="InterPro" id="IPR013012">
    <property type="entry name" value="PTS_EIIB_3"/>
</dbReference>
<evidence type="ECO:0000256" key="6">
    <source>
        <dbReference type="ARBA" id="ARBA00022777"/>
    </source>
</evidence>
<proteinExistence type="predicted"/>
<dbReference type="PANTHER" id="PTHR34581:SF2">
    <property type="entry name" value="PTS SYSTEM N,N'-DIACETYLCHITOBIOSE-SPECIFIC EIIB COMPONENT"/>
    <property type="match status" value="1"/>
</dbReference>